<feature type="compositionally biased region" description="Basic residues" evidence="2">
    <location>
        <begin position="274"/>
        <end position="284"/>
    </location>
</feature>
<evidence type="ECO:0000313" key="4">
    <source>
        <dbReference type="Proteomes" id="UP000248423"/>
    </source>
</evidence>
<feature type="compositionally biased region" description="Basic and acidic residues" evidence="2">
    <location>
        <begin position="258"/>
        <end position="273"/>
    </location>
</feature>
<dbReference type="Proteomes" id="UP000248423">
    <property type="component" value="Unassembled WGS sequence"/>
</dbReference>
<proteinExistence type="predicted"/>
<evidence type="ECO:0000256" key="1">
    <source>
        <dbReference type="PROSITE-ProRule" id="PRU00023"/>
    </source>
</evidence>
<dbReference type="InterPro" id="IPR002110">
    <property type="entry name" value="Ankyrin_rpt"/>
</dbReference>
<evidence type="ECO:0000313" key="3">
    <source>
        <dbReference type="EMBL" id="PYI08316.1"/>
    </source>
</evidence>
<dbReference type="SMART" id="SM00248">
    <property type="entry name" value="ANK"/>
    <property type="match status" value="2"/>
</dbReference>
<dbReference type="Pfam" id="PF00023">
    <property type="entry name" value="Ank"/>
    <property type="match status" value="1"/>
</dbReference>
<sequence length="284" mass="31773">MTDQTYPLFHQPHPDLEDLAIQLAFTDTDGSPVYEDPEGGLLSHIIGRNDLISLHLYQESPHTKVFWDALDAGTLGLTLQVQGSLATVPPEAVDHHYRRRGDVCDERFTELIETLLANEADARFCLHRMCDGSWEESISPVLLDCLLQSVDINDADADGCAAMHYLVRHLDQIDAARHLIRRGADVNAINHRGNTPLHEVMKGTLLRKLDENGIPDPAQPRDAPVRAREEWIKVLVDAGGSMHQPNAAGETPAQQLDEFTKRLERQRQAETARGRWRGRGRGHA</sequence>
<dbReference type="EMBL" id="KZ826335">
    <property type="protein sequence ID" value="PYI08316.1"/>
    <property type="molecule type" value="Genomic_DNA"/>
</dbReference>
<gene>
    <name evidence="3" type="ORF">BO78DRAFT_428190</name>
</gene>
<feature type="repeat" description="ANK" evidence="1">
    <location>
        <begin position="158"/>
        <end position="191"/>
    </location>
</feature>
<dbReference type="InterPro" id="IPR036770">
    <property type="entry name" value="Ankyrin_rpt-contain_sf"/>
</dbReference>
<dbReference type="VEuPathDB" id="FungiDB:BO78DRAFT_428190"/>
<evidence type="ECO:0000256" key="2">
    <source>
        <dbReference type="SAM" id="MobiDB-lite"/>
    </source>
</evidence>
<organism evidence="3 4">
    <name type="scientific">Aspergillus sclerotiicarbonarius (strain CBS 121057 / IBT 28362)</name>
    <dbReference type="NCBI Taxonomy" id="1448318"/>
    <lineage>
        <taxon>Eukaryota</taxon>
        <taxon>Fungi</taxon>
        <taxon>Dikarya</taxon>
        <taxon>Ascomycota</taxon>
        <taxon>Pezizomycotina</taxon>
        <taxon>Eurotiomycetes</taxon>
        <taxon>Eurotiomycetidae</taxon>
        <taxon>Eurotiales</taxon>
        <taxon>Aspergillaceae</taxon>
        <taxon>Aspergillus</taxon>
        <taxon>Aspergillus subgen. Circumdati</taxon>
    </lineage>
</organism>
<keyword evidence="4" id="KW-1185">Reference proteome</keyword>
<feature type="region of interest" description="Disordered" evidence="2">
    <location>
        <begin position="241"/>
        <end position="284"/>
    </location>
</feature>
<dbReference type="OrthoDB" id="4510118at2759"/>
<keyword evidence="1" id="KW-0040">ANK repeat</keyword>
<dbReference type="SUPFAM" id="SSF48403">
    <property type="entry name" value="Ankyrin repeat"/>
    <property type="match status" value="1"/>
</dbReference>
<reference evidence="3 4" key="1">
    <citation type="submission" date="2018-02" db="EMBL/GenBank/DDBJ databases">
        <title>The genomes of Aspergillus section Nigri reveals drivers in fungal speciation.</title>
        <authorList>
            <consortium name="DOE Joint Genome Institute"/>
            <person name="Vesth T.C."/>
            <person name="Nybo J."/>
            <person name="Theobald S."/>
            <person name="Brandl J."/>
            <person name="Frisvad J.C."/>
            <person name="Nielsen K.F."/>
            <person name="Lyhne E.K."/>
            <person name="Kogle M.E."/>
            <person name="Kuo A."/>
            <person name="Riley R."/>
            <person name="Clum A."/>
            <person name="Nolan M."/>
            <person name="Lipzen A."/>
            <person name="Salamov A."/>
            <person name="Henrissat B."/>
            <person name="Wiebenga A."/>
            <person name="De vries R.P."/>
            <person name="Grigoriev I.V."/>
            <person name="Mortensen U.H."/>
            <person name="Andersen M.R."/>
            <person name="Baker S.E."/>
        </authorList>
    </citation>
    <scope>NUCLEOTIDE SEQUENCE [LARGE SCALE GENOMIC DNA]</scope>
    <source>
        <strain evidence="3 4">CBS 121057</strain>
    </source>
</reference>
<dbReference type="PROSITE" id="PS50088">
    <property type="entry name" value="ANK_REPEAT"/>
    <property type="match status" value="1"/>
</dbReference>
<dbReference type="Gene3D" id="1.25.40.20">
    <property type="entry name" value="Ankyrin repeat-containing domain"/>
    <property type="match status" value="1"/>
</dbReference>
<dbReference type="AlphaFoldDB" id="A0A319EDK0"/>
<protein>
    <submittedName>
        <fullName evidence="3">Uncharacterized protein</fullName>
    </submittedName>
</protein>
<accession>A0A319EDK0</accession>
<name>A0A319EDK0_ASPSB</name>
<dbReference type="STRING" id="1448318.A0A319EDK0"/>